<evidence type="ECO:0000313" key="4">
    <source>
        <dbReference type="Proteomes" id="UP000030451"/>
    </source>
</evidence>
<evidence type="ECO:0000313" key="3">
    <source>
        <dbReference type="EMBL" id="KGY08385.1"/>
    </source>
</evidence>
<dbReference type="GO" id="GO:0046914">
    <property type="term" value="F:transition metal ion binding"/>
    <property type="evidence" value="ECO:0007669"/>
    <property type="project" value="InterPro"/>
</dbReference>
<dbReference type="InterPro" id="IPR007167">
    <property type="entry name" value="Fe-transptr_FeoA-like"/>
</dbReference>
<organism evidence="3 4">
    <name type="scientific">Photobacterium sp. (strain ATCC 43367)</name>
    <dbReference type="NCBI Taxonomy" id="379097"/>
    <lineage>
        <taxon>Bacteria</taxon>
        <taxon>Pseudomonadati</taxon>
        <taxon>Pseudomonadota</taxon>
        <taxon>Gammaproteobacteria</taxon>
        <taxon>Vibrionales</taxon>
        <taxon>Vibrionaceae</taxon>
        <taxon>Vibrio</taxon>
        <taxon>Vibrio oreintalis group</taxon>
    </lineage>
</organism>
<dbReference type="SMART" id="SM00899">
    <property type="entry name" value="FeoA"/>
    <property type="match status" value="1"/>
</dbReference>
<protein>
    <submittedName>
        <fullName evidence="3">Iron transporter</fullName>
    </submittedName>
</protein>
<dbReference type="STRING" id="379097.SE23_08925"/>
<comment type="caution">
    <text evidence="3">The sequence shown here is derived from an EMBL/GenBank/DDBJ whole genome shotgun (WGS) entry which is preliminary data.</text>
</comment>
<dbReference type="Gene3D" id="2.30.30.90">
    <property type="match status" value="1"/>
</dbReference>
<dbReference type="RefSeq" id="WP_038191415.1">
    <property type="nucleotide sequence ID" value="NZ_JRWP01000026.1"/>
</dbReference>
<dbReference type="Proteomes" id="UP000030451">
    <property type="component" value="Unassembled WGS sequence"/>
</dbReference>
<dbReference type="PANTHER" id="PTHR42954">
    <property type="entry name" value="FE(2+) TRANSPORT PROTEIN A"/>
    <property type="match status" value="1"/>
</dbReference>
<accession>A0A0A5HVP1</accession>
<sequence>MQTTLSQLSIGQSATIVSHQSNGAVRQRLLDLGLIPQSQIKLIRKAPLRDPFEFRVGATSVVIRKTEAETVIVQLATLS</sequence>
<dbReference type="OrthoDB" id="9811076at2"/>
<dbReference type="Pfam" id="PF04023">
    <property type="entry name" value="FeoA"/>
    <property type="match status" value="1"/>
</dbReference>
<feature type="domain" description="Ferrous iron transporter FeoA-like" evidence="2">
    <location>
        <begin position="3"/>
        <end position="75"/>
    </location>
</feature>
<dbReference type="InterPro" id="IPR052713">
    <property type="entry name" value="FeoA"/>
</dbReference>
<gene>
    <name evidence="3" type="ORF">NM06_13080</name>
</gene>
<dbReference type="InterPro" id="IPR038157">
    <property type="entry name" value="FeoA_core_dom"/>
</dbReference>
<name>A0A0A5HVP1_PHOS4</name>
<evidence type="ECO:0000256" key="1">
    <source>
        <dbReference type="ARBA" id="ARBA00023004"/>
    </source>
</evidence>
<evidence type="ECO:0000259" key="2">
    <source>
        <dbReference type="SMART" id="SM00899"/>
    </source>
</evidence>
<keyword evidence="1" id="KW-0408">Iron</keyword>
<dbReference type="PANTHER" id="PTHR42954:SF2">
    <property type="entry name" value="FE(2+) TRANSPORT PROTEIN A"/>
    <property type="match status" value="1"/>
</dbReference>
<dbReference type="EMBL" id="JRWP01000026">
    <property type="protein sequence ID" value="KGY08385.1"/>
    <property type="molecule type" value="Genomic_DNA"/>
</dbReference>
<dbReference type="SUPFAM" id="SSF50037">
    <property type="entry name" value="C-terminal domain of transcriptional repressors"/>
    <property type="match status" value="1"/>
</dbReference>
<proteinExistence type="predicted"/>
<reference evidence="3 4" key="1">
    <citation type="submission" date="2014-10" db="EMBL/GenBank/DDBJ databases">
        <title>Genome sequencing of Vibrio sinaloensis T08.</title>
        <authorList>
            <person name="Chan K.-G."/>
            <person name="Mohamad N.I."/>
        </authorList>
    </citation>
    <scope>NUCLEOTIDE SEQUENCE [LARGE SCALE GENOMIC DNA]</scope>
    <source>
        <strain evidence="3 4">T08</strain>
    </source>
</reference>
<dbReference type="AlphaFoldDB" id="A0A0A5HVP1"/>
<dbReference type="InterPro" id="IPR008988">
    <property type="entry name" value="Transcriptional_repressor_C"/>
</dbReference>